<dbReference type="AlphaFoldDB" id="A0A5S9N819"/>
<reference evidence="13 14" key="1">
    <citation type="submission" date="2019-11" db="EMBL/GenBank/DDBJ databases">
        <authorList>
            <person name="Holert J."/>
        </authorList>
    </citation>
    <scope>NUCLEOTIDE SEQUENCE [LARGE SCALE GENOMIC DNA]</scope>
    <source>
        <strain evidence="13">SB11_3</strain>
    </source>
</reference>
<dbReference type="GO" id="GO:0046872">
    <property type="term" value="F:metal ion binding"/>
    <property type="evidence" value="ECO:0007669"/>
    <property type="project" value="UniProtKB-UniRule"/>
</dbReference>
<dbReference type="Proteomes" id="UP000441399">
    <property type="component" value="Unassembled WGS sequence"/>
</dbReference>
<comment type="similarity">
    <text evidence="1 11">Belongs to the ApbE family.</text>
</comment>
<evidence type="ECO:0000256" key="8">
    <source>
        <dbReference type="ARBA" id="ARBA00022842"/>
    </source>
</evidence>
<dbReference type="Gene3D" id="3.10.520.10">
    <property type="entry name" value="ApbE-like domains"/>
    <property type="match status" value="1"/>
</dbReference>
<dbReference type="GO" id="GO:0016740">
    <property type="term" value="F:transferase activity"/>
    <property type="evidence" value="ECO:0007669"/>
    <property type="project" value="UniProtKB-UniRule"/>
</dbReference>
<accession>A0A5S9N819</accession>
<evidence type="ECO:0000256" key="10">
    <source>
        <dbReference type="ARBA" id="ARBA00048540"/>
    </source>
</evidence>
<dbReference type="InterPro" id="IPR024932">
    <property type="entry name" value="ApbE"/>
</dbReference>
<evidence type="ECO:0000256" key="3">
    <source>
        <dbReference type="ARBA" id="ARBA00016337"/>
    </source>
</evidence>
<evidence type="ECO:0000256" key="9">
    <source>
        <dbReference type="ARBA" id="ARBA00031306"/>
    </source>
</evidence>
<keyword evidence="4 11" id="KW-0285">Flavoprotein</keyword>
<keyword evidence="6 11" id="KW-0479">Metal-binding</keyword>
<sequence>MYRHRFNCMTVACEVILHGVMDDHAKSIVAAIEANTRRLETKYNFHNPYSWLSRVINQRQIADVPVDTETWKILSHVKNYTAYTGDLFDITVGTLKQANTAEIPEQHAAQVAELRQYMGDKVWSLDDDCLRFTNAHCQFDLGGVVKEYAVDDAVRILKKYPMSGALINFGGDIYVYGKKESGDPFRVGIKNPKNPAEPLCMVKIENKGLTTSGHYERQRNIAGEAHSHIIGDIDRRILSVTVVTDTVLESGIYSTALTMDPTLEIPASAARLFIDDQLEIHQSFASCSS</sequence>
<dbReference type="PANTHER" id="PTHR30040">
    <property type="entry name" value="THIAMINE BIOSYNTHESIS LIPOPROTEIN APBE"/>
    <property type="match status" value="1"/>
</dbReference>
<feature type="binding site" evidence="12">
    <location>
        <position position="255"/>
    </location>
    <ligand>
        <name>Mg(2+)</name>
        <dbReference type="ChEBI" id="CHEBI:18420"/>
    </ligand>
</feature>
<evidence type="ECO:0000256" key="11">
    <source>
        <dbReference type="PIRNR" id="PIRNR006268"/>
    </source>
</evidence>
<evidence type="ECO:0000256" key="7">
    <source>
        <dbReference type="ARBA" id="ARBA00022827"/>
    </source>
</evidence>
<keyword evidence="5 11" id="KW-0808">Transferase</keyword>
<dbReference type="PIRSF" id="PIRSF006268">
    <property type="entry name" value="ApbE"/>
    <property type="match status" value="1"/>
</dbReference>
<dbReference type="EMBL" id="CACSIO010000001">
    <property type="protein sequence ID" value="CAA0085060.1"/>
    <property type="molecule type" value="Genomic_DNA"/>
</dbReference>
<proteinExistence type="inferred from homology"/>
<gene>
    <name evidence="13" type="primary">apbE_1</name>
    <name evidence="13" type="ORF">OPDIPICF_00768</name>
</gene>
<keyword evidence="8 11" id="KW-0460">Magnesium</keyword>
<evidence type="ECO:0000256" key="5">
    <source>
        <dbReference type="ARBA" id="ARBA00022679"/>
    </source>
</evidence>
<dbReference type="EC" id="2.7.1.180" evidence="2 11"/>
<feature type="binding site" evidence="12">
    <location>
        <position position="143"/>
    </location>
    <ligand>
        <name>Mg(2+)</name>
        <dbReference type="ChEBI" id="CHEBI:18420"/>
    </ligand>
</feature>
<comment type="catalytic activity">
    <reaction evidence="10 11">
        <text>L-threonyl-[protein] + FAD = FMN-L-threonyl-[protein] + AMP + H(+)</text>
        <dbReference type="Rhea" id="RHEA:36847"/>
        <dbReference type="Rhea" id="RHEA-COMP:11060"/>
        <dbReference type="Rhea" id="RHEA-COMP:11061"/>
        <dbReference type="ChEBI" id="CHEBI:15378"/>
        <dbReference type="ChEBI" id="CHEBI:30013"/>
        <dbReference type="ChEBI" id="CHEBI:57692"/>
        <dbReference type="ChEBI" id="CHEBI:74257"/>
        <dbReference type="ChEBI" id="CHEBI:456215"/>
        <dbReference type="EC" id="2.7.1.180"/>
    </reaction>
</comment>
<evidence type="ECO:0000313" key="13">
    <source>
        <dbReference type="EMBL" id="CAA0085060.1"/>
    </source>
</evidence>
<evidence type="ECO:0000256" key="4">
    <source>
        <dbReference type="ARBA" id="ARBA00022630"/>
    </source>
</evidence>
<evidence type="ECO:0000256" key="1">
    <source>
        <dbReference type="ARBA" id="ARBA00008282"/>
    </source>
</evidence>
<comment type="cofactor">
    <cofactor evidence="12">
        <name>Mg(2+)</name>
        <dbReference type="ChEBI" id="CHEBI:18420"/>
    </cofactor>
    <cofactor evidence="12">
        <name>Mn(2+)</name>
        <dbReference type="ChEBI" id="CHEBI:29035"/>
    </cofactor>
    <text evidence="12">Magnesium. Can also use manganese.</text>
</comment>
<organism evidence="13 14">
    <name type="scientific">BD1-7 clade bacterium</name>
    <dbReference type="NCBI Taxonomy" id="2029982"/>
    <lineage>
        <taxon>Bacteria</taxon>
        <taxon>Pseudomonadati</taxon>
        <taxon>Pseudomonadota</taxon>
        <taxon>Gammaproteobacteria</taxon>
        <taxon>Cellvibrionales</taxon>
        <taxon>Spongiibacteraceae</taxon>
        <taxon>BD1-7 clade</taxon>
    </lineage>
</organism>
<protein>
    <recommendedName>
        <fullName evidence="3 11">FAD:protein FMN transferase</fullName>
        <ecNumber evidence="2 11">2.7.1.180</ecNumber>
    </recommendedName>
    <alternativeName>
        <fullName evidence="9 11">Flavin transferase</fullName>
    </alternativeName>
</protein>
<keyword evidence="7 11" id="KW-0274">FAD</keyword>
<evidence type="ECO:0000313" key="14">
    <source>
        <dbReference type="Proteomes" id="UP000441399"/>
    </source>
</evidence>
<evidence type="ECO:0000256" key="6">
    <source>
        <dbReference type="ARBA" id="ARBA00022723"/>
    </source>
</evidence>
<name>A0A5S9N819_9GAMM</name>
<dbReference type="SUPFAM" id="SSF143631">
    <property type="entry name" value="ApbE-like"/>
    <property type="match status" value="1"/>
</dbReference>
<dbReference type="Pfam" id="PF02424">
    <property type="entry name" value="ApbE"/>
    <property type="match status" value="1"/>
</dbReference>
<evidence type="ECO:0000256" key="2">
    <source>
        <dbReference type="ARBA" id="ARBA00011955"/>
    </source>
</evidence>
<dbReference type="InterPro" id="IPR003374">
    <property type="entry name" value="ApbE-like_sf"/>
</dbReference>
<dbReference type="PANTHER" id="PTHR30040:SF2">
    <property type="entry name" value="FAD:PROTEIN FMN TRANSFERASE"/>
    <property type="match status" value="1"/>
</dbReference>
<dbReference type="OrthoDB" id="9778595at2"/>
<keyword evidence="14" id="KW-1185">Reference proteome</keyword>
<evidence type="ECO:0000256" key="12">
    <source>
        <dbReference type="PIRSR" id="PIRSR006268-2"/>
    </source>
</evidence>